<dbReference type="AlphaFoldDB" id="A0AAU0EYV9"/>
<name>A0AAU0EYV9_9FLAO</name>
<dbReference type="CDD" id="cd00761">
    <property type="entry name" value="Glyco_tranf_GTA_type"/>
    <property type="match status" value="1"/>
</dbReference>
<sequence>MNNLAIIIPAYKPEYLQQTLDSFVRQTNKNFTIYIGDDNSPYRIYDIVKKYLDKLHIIYKKFDENFGGVSLVKQWERCIELSKEEWIWLFSDDDIISDTCVETFYNREDKSSKFFKFNTKVIDNNGNHIMKKYDGSSILLSKKIESIDFIKKRLNIDNFRSFAVEYVFHRDLYDVNRFVDFPLAWASDDATWFKYSIENQGYISILNDMVYWRHSGKNISSSVKDNIVNEKKIQASIQYLLWLNEYSAEKNISLDDESKLRWLSIQIASLKYQISYKKYNEIIKNIGLKVSFLDILNNYLVIKYYYLRNKFN</sequence>
<dbReference type="Pfam" id="PF00535">
    <property type="entry name" value="Glycos_transf_2"/>
    <property type="match status" value="1"/>
</dbReference>
<dbReference type="InterPro" id="IPR029044">
    <property type="entry name" value="Nucleotide-diphossugar_trans"/>
</dbReference>
<dbReference type="SUPFAM" id="SSF53448">
    <property type="entry name" value="Nucleotide-diphospho-sugar transferases"/>
    <property type="match status" value="1"/>
</dbReference>
<keyword evidence="2" id="KW-0808">Transferase</keyword>
<gene>
    <name evidence="2" type="ORF">BPO_0852</name>
</gene>
<dbReference type="RefSeq" id="WP_327985120.1">
    <property type="nucleotide sequence ID" value="NZ_CP136426.1"/>
</dbReference>
<dbReference type="KEGG" id="bpor:BPO_0852"/>
<reference evidence="2" key="1">
    <citation type="submission" date="2023-10" db="EMBL/GenBank/DDBJ databases">
        <title>Characterization and whole genome sequencing of a novel strain of Bergeyella porcorum QD2021 isolated from pig.</title>
        <authorList>
            <person name="Liu G."/>
            <person name="Chen C."/>
            <person name="Han X."/>
        </authorList>
    </citation>
    <scope>NUCLEOTIDE SEQUENCE</scope>
    <source>
        <strain evidence="2">QD2021</strain>
    </source>
</reference>
<evidence type="ECO:0000259" key="1">
    <source>
        <dbReference type="Pfam" id="PF00535"/>
    </source>
</evidence>
<evidence type="ECO:0000313" key="2">
    <source>
        <dbReference type="EMBL" id="WOC51499.1"/>
    </source>
</evidence>
<protein>
    <submittedName>
        <fullName evidence="2">Glycosyl transferase family 2</fullName>
    </submittedName>
</protein>
<proteinExistence type="predicted"/>
<feature type="domain" description="Glycosyltransferase 2-like" evidence="1">
    <location>
        <begin position="6"/>
        <end position="162"/>
    </location>
</feature>
<dbReference type="EMBL" id="CP136426">
    <property type="protein sequence ID" value="WOC51499.1"/>
    <property type="molecule type" value="Genomic_DNA"/>
</dbReference>
<dbReference type="PANTHER" id="PTHR22916">
    <property type="entry name" value="GLYCOSYLTRANSFERASE"/>
    <property type="match status" value="1"/>
</dbReference>
<dbReference type="Gene3D" id="3.90.550.10">
    <property type="entry name" value="Spore Coat Polysaccharide Biosynthesis Protein SpsA, Chain A"/>
    <property type="match status" value="1"/>
</dbReference>
<keyword evidence="3" id="KW-1185">Reference proteome</keyword>
<accession>A0AAU0EYV9</accession>
<dbReference type="PANTHER" id="PTHR22916:SF3">
    <property type="entry name" value="UDP-GLCNAC:BETAGAL BETA-1,3-N-ACETYLGLUCOSAMINYLTRANSFERASE-LIKE PROTEIN 1"/>
    <property type="match status" value="1"/>
</dbReference>
<organism evidence="2 3">
    <name type="scientific">Bergeyella porcorum</name>
    <dbReference type="NCBI Taxonomy" id="1735111"/>
    <lineage>
        <taxon>Bacteria</taxon>
        <taxon>Pseudomonadati</taxon>
        <taxon>Bacteroidota</taxon>
        <taxon>Flavobacteriia</taxon>
        <taxon>Flavobacteriales</taxon>
        <taxon>Weeksellaceae</taxon>
        <taxon>Bergeyella</taxon>
    </lineage>
</organism>
<dbReference type="GO" id="GO:0016758">
    <property type="term" value="F:hexosyltransferase activity"/>
    <property type="evidence" value="ECO:0007669"/>
    <property type="project" value="UniProtKB-ARBA"/>
</dbReference>
<dbReference type="Proteomes" id="UP001432059">
    <property type="component" value="Chromosome"/>
</dbReference>
<dbReference type="InterPro" id="IPR001173">
    <property type="entry name" value="Glyco_trans_2-like"/>
</dbReference>
<evidence type="ECO:0000313" key="3">
    <source>
        <dbReference type="Proteomes" id="UP001432059"/>
    </source>
</evidence>